<name>A0A955E178_UNCKA</name>
<reference evidence="7" key="2">
    <citation type="journal article" date="2021" name="Microbiome">
        <title>Successional dynamics and alternative stable states in a saline activated sludge microbial community over 9 years.</title>
        <authorList>
            <person name="Wang Y."/>
            <person name="Ye J."/>
            <person name="Ju F."/>
            <person name="Liu L."/>
            <person name="Boyd J.A."/>
            <person name="Deng Y."/>
            <person name="Parks D.H."/>
            <person name="Jiang X."/>
            <person name="Yin X."/>
            <person name="Woodcroft B.J."/>
            <person name="Tyson G.W."/>
            <person name="Hugenholtz P."/>
            <person name="Polz M.F."/>
            <person name="Zhang T."/>
        </authorList>
    </citation>
    <scope>NUCLEOTIDE SEQUENCE</scope>
    <source>
        <strain evidence="7">HKST-UBA80</strain>
    </source>
</reference>
<proteinExistence type="inferred from homology"/>
<feature type="domain" description="TACO1/YebC-like second and third" evidence="5">
    <location>
        <begin position="82"/>
        <end position="135"/>
    </location>
</feature>
<evidence type="ECO:0000259" key="6">
    <source>
        <dbReference type="Pfam" id="PF20772"/>
    </source>
</evidence>
<comment type="caution">
    <text evidence="7">The sequence shown here is derived from an EMBL/GenBank/DDBJ whole genome shotgun (WGS) entry which is preliminary data.</text>
</comment>
<sequence>MSGHSKWSNIKRKKEITDAKKSKVFSKMSRLITVAARDGGADPDMNPTLRLAVDRAKQANMPSENIDKAIKKGSGALEGAKFERVVYEGYGPYGVAFMITTLTDNRNRTVSEIKNIFSKAGGSLGTPGSTSYIFDSLTFEPSFRIALESEEQLKKIENLEEALEDQDDVQEIYSNYEL</sequence>
<gene>
    <name evidence="7" type="ORF">KDA10_03055</name>
</gene>
<dbReference type="InterPro" id="IPR049083">
    <property type="entry name" value="TACO1_YebC_N"/>
</dbReference>
<dbReference type="FunFam" id="1.10.10.200:FF:000002">
    <property type="entry name" value="Probable transcriptional regulatory protein CLM62_37755"/>
    <property type="match status" value="1"/>
</dbReference>
<evidence type="ECO:0000256" key="1">
    <source>
        <dbReference type="ARBA" id="ARBA00008724"/>
    </source>
</evidence>
<dbReference type="PANTHER" id="PTHR12532">
    <property type="entry name" value="TRANSLATIONAL ACTIVATOR OF CYTOCHROME C OXIDASE 1"/>
    <property type="match status" value="1"/>
</dbReference>
<evidence type="ECO:0000256" key="3">
    <source>
        <dbReference type="ARBA" id="ARBA00023163"/>
    </source>
</evidence>
<dbReference type="EMBL" id="JAGQNY010000011">
    <property type="protein sequence ID" value="MCA9302308.1"/>
    <property type="molecule type" value="Genomic_DNA"/>
</dbReference>
<dbReference type="InterPro" id="IPR002876">
    <property type="entry name" value="Transcrip_reg_TACO1-like"/>
</dbReference>
<dbReference type="GO" id="GO:0006355">
    <property type="term" value="P:regulation of DNA-templated transcription"/>
    <property type="evidence" value="ECO:0007669"/>
    <property type="project" value="UniProtKB-UniRule"/>
</dbReference>
<evidence type="ECO:0000256" key="4">
    <source>
        <dbReference type="HAMAP-Rule" id="MF_00693"/>
    </source>
</evidence>
<keyword evidence="3 4" id="KW-0804">Transcription</keyword>
<evidence type="ECO:0000256" key="2">
    <source>
        <dbReference type="ARBA" id="ARBA00023015"/>
    </source>
</evidence>
<dbReference type="HAMAP" id="MF_00693">
    <property type="entry name" value="Transcrip_reg_TACO1"/>
    <property type="match status" value="1"/>
</dbReference>
<organism evidence="7 8">
    <name type="scientific">candidate division WWE3 bacterium</name>
    <dbReference type="NCBI Taxonomy" id="2053526"/>
    <lineage>
        <taxon>Bacteria</taxon>
        <taxon>Katanobacteria</taxon>
    </lineage>
</organism>
<protein>
    <recommendedName>
        <fullName evidence="4">Probable transcriptional regulatory protein KDA10_03055</fullName>
    </recommendedName>
</protein>
<accession>A0A955E178</accession>
<dbReference type="GO" id="GO:0003677">
    <property type="term" value="F:DNA binding"/>
    <property type="evidence" value="ECO:0007669"/>
    <property type="project" value="UniProtKB-UniRule"/>
</dbReference>
<dbReference type="Proteomes" id="UP000714817">
    <property type="component" value="Unassembled WGS sequence"/>
</dbReference>
<dbReference type="InterPro" id="IPR017856">
    <property type="entry name" value="Integrase-like_N"/>
</dbReference>
<feature type="domain" description="TACO1/YebC-like second and third" evidence="5">
    <location>
        <begin position="137"/>
        <end position="176"/>
    </location>
</feature>
<dbReference type="InterPro" id="IPR026564">
    <property type="entry name" value="Transcrip_reg_TACO1-like_dom3"/>
</dbReference>
<keyword evidence="2 4" id="KW-0805">Transcription regulation</keyword>
<dbReference type="InterPro" id="IPR029072">
    <property type="entry name" value="YebC-like"/>
</dbReference>
<evidence type="ECO:0000259" key="5">
    <source>
        <dbReference type="Pfam" id="PF01709"/>
    </source>
</evidence>
<keyword evidence="4 7" id="KW-0238">DNA-binding</keyword>
<evidence type="ECO:0000313" key="8">
    <source>
        <dbReference type="Proteomes" id="UP000714817"/>
    </source>
</evidence>
<feature type="domain" description="TACO1/YebC-like N-terminal" evidence="6">
    <location>
        <begin position="5"/>
        <end position="75"/>
    </location>
</feature>
<dbReference type="SUPFAM" id="SSF75625">
    <property type="entry name" value="YebC-like"/>
    <property type="match status" value="1"/>
</dbReference>
<dbReference type="Gene3D" id="1.10.10.200">
    <property type="match status" value="1"/>
</dbReference>
<evidence type="ECO:0000313" key="7">
    <source>
        <dbReference type="EMBL" id="MCA9302308.1"/>
    </source>
</evidence>
<comment type="similarity">
    <text evidence="1 4">Belongs to the TACO1 family.</text>
</comment>
<dbReference type="AlphaFoldDB" id="A0A955E178"/>
<dbReference type="InterPro" id="IPR048300">
    <property type="entry name" value="TACO1_YebC-like_2nd/3rd_dom"/>
</dbReference>
<dbReference type="PANTHER" id="PTHR12532:SF0">
    <property type="entry name" value="TRANSLATIONAL ACTIVATOR OF CYTOCHROME C OXIDASE 1"/>
    <property type="match status" value="1"/>
</dbReference>
<dbReference type="Pfam" id="PF01709">
    <property type="entry name" value="Transcrip_reg"/>
    <property type="match status" value="2"/>
</dbReference>
<dbReference type="GO" id="GO:0005737">
    <property type="term" value="C:cytoplasm"/>
    <property type="evidence" value="ECO:0007669"/>
    <property type="project" value="UniProtKB-SubCell"/>
</dbReference>
<dbReference type="Gene3D" id="3.30.70.980">
    <property type="match status" value="1"/>
</dbReference>
<comment type="subcellular location">
    <subcellularLocation>
        <location evidence="4">Cytoplasm</location>
    </subcellularLocation>
</comment>
<reference evidence="7" key="1">
    <citation type="submission" date="2020-04" db="EMBL/GenBank/DDBJ databases">
        <authorList>
            <person name="Zhang T."/>
        </authorList>
    </citation>
    <scope>NUCLEOTIDE SEQUENCE</scope>
    <source>
        <strain evidence="7">HKST-UBA80</strain>
    </source>
</reference>
<dbReference type="Pfam" id="PF20772">
    <property type="entry name" value="TACO1_YebC_N"/>
    <property type="match status" value="1"/>
</dbReference>
<keyword evidence="4" id="KW-0963">Cytoplasm</keyword>